<dbReference type="PANTHER" id="PTHR45776:SF2">
    <property type="entry name" value="MIP04163P"/>
    <property type="match status" value="1"/>
</dbReference>
<evidence type="ECO:0000256" key="5">
    <source>
        <dbReference type="ARBA" id="ARBA00023242"/>
    </source>
</evidence>
<dbReference type="PROSITE" id="PS50888">
    <property type="entry name" value="BHLH"/>
    <property type="match status" value="1"/>
</dbReference>
<evidence type="ECO:0000313" key="8">
    <source>
        <dbReference type="EMBL" id="EGV64078.1"/>
    </source>
</evidence>
<organism evidence="9">
    <name type="scientific">Candida tenuis (strain ATCC 10573 / BCRC 21748 / CBS 615 / JCM 9827 / NBRC 10315 / NRRL Y-1498 / VKM Y-70)</name>
    <name type="common">Yeast</name>
    <name type="synonym">Yamadazyma tenuis</name>
    <dbReference type="NCBI Taxonomy" id="590646"/>
    <lineage>
        <taxon>Eukaryota</taxon>
        <taxon>Fungi</taxon>
        <taxon>Dikarya</taxon>
        <taxon>Ascomycota</taxon>
        <taxon>Saccharomycotina</taxon>
        <taxon>Pichiomycetes</taxon>
        <taxon>Debaryomycetaceae</taxon>
        <taxon>Yamadazyma</taxon>
    </lineage>
</organism>
<feature type="region of interest" description="Disordered" evidence="6">
    <location>
        <begin position="376"/>
        <end position="399"/>
    </location>
</feature>
<evidence type="ECO:0000256" key="2">
    <source>
        <dbReference type="ARBA" id="ARBA00023015"/>
    </source>
</evidence>
<dbReference type="HOGENOM" id="CLU_029633_0_0_1"/>
<evidence type="ECO:0000256" key="4">
    <source>
        <dbReference type="ARBA" id="ARBA00023163"/>
    </source>
</evidence>
<evidence type="ECO:0000256" key="6">
    <source>
        <dbReference type="SAM" id="MobiDB-lite"/>
    </source>
</evidence>
<feature type="region of interest" description="Disordered" evidence="6">
    <location>
        <begin position="144"/>
        <end position="166"/>
    </location>
</feature>
<dbReference type="SMART" id="SM00353">
    <property type="entry name" value="HLH"/>
    <property type="match status" value="1"/>
</dbReference>
<accession>G3B349</accession>
<dbReference type="EMBL" id="GL996521">
    <property type="protein sequence ID" value="EGV64078.1"/>
    <property type="molecule type" value="Genomic_DNA"/>
</dbReference>
<name>G3B349_CANTC</name>
<dbReference type="STRING" id="590646.G3B349"/>
<dbReference type="SUPFAM" id="SSF47459">
    <property type="entry name" value="HLH, helix-loop-helix DNA-binding domain"/>
    <property type="match status" value="1"/>
</dbReference>
<sequence>MEQYLKDSPSDYSNTNTNETNNNYIDNFDSNFNLGSQSGDDNFNTPTTNGNGIGAANDFSLNIEQPYGGDNLGPSSFTNEPFMDDLDAFQGQGGFGNSQPPKQTVNLDELISPNNNAGTDSMGQGAFLDPQYFSPMGSLSNNNNILSPQTQYDNTSINNNFDLNSGSYLSPQQDSFMSPSGTNFQNSYDTLKSPNFGSYLNSPPHQYNMTSSSIPNTISHFLSPPANKSMLGTSAPTMPNLNEAAGGPDSNSSTNSKGGVPSKQLSKEEKLRRRREFHNAVERRRRDLIKERIKELGVLVPPSLLNPQLVAVQTLKNSKLNSGEINDLLSSVKVKESKANKSTILIKSVDYIIHLKYVLEQQEKTRENLEAKLASLQPGDISSQQQNLQPSKPHFMDDFQNHSQSQYIKEEDNFDPDEFFSEIITGNDNGTGGFR</sequence>
<dbReference type="InterPro" id="IPR036638">
    <property type="entry name" value="HLH_DNA-bd_sf"/>
</dbReference>
<feature type="compositionally biased region" description="Polar residues" evidence="6">
    <location>
        <begin position="380"/>
        <end position="390"/>
    </location>
</feature>
<dbReference type="Gene3D" id="4.10.280.10">
    <property type="entry name" value="Helix-loop-helix DNA-binding domain"/>
    <property type="match status" value="1"/>
</dbReference>
<keyword evidence="3" id="KW-0238">DNA-binding</keyword>
<keyword evidence="9" id="KW-1185">Reference proteome</keyword>
<feature type="compositionally biased region" description="Low complexity" evidence="6">
    <location>
        <begin position="14"/>
        <end position="23"/>
    </location>
</feature>
<keyword evidence="2" id="KW-0805">Transcription regulation</keyword>
<dbReference type="GO" id="GO:0005634">
    <property type="term" value="C:nucleus"/>
    <property type="evidence" value="ECO:0007669"/>
    <property type="project" value="UniProtKB-SubCell"/>
</dbReference>
<feature type="compositionally biased region" description="Polar residues" evidence="6">
    <location>
        <begin position="24"/>
        <end position="43"/>
    </location>
</feature>
<dbReference type="Proteomes" id="UP000000707">
    <property type="component" value="Unassembled WGS sequence"/>
</dbReference>
<dbReference type="InterPro" id="IPR011598">
    <property type="entry name" value="bHLH_dom"/>
</dbReference>
<gene>
    <name evidence="8" type="ORF">CANTEDRAFT_122165</name>
</gene>
<dbReference type="Pfam" id="PF00010">
    <property type="entry name" value="HLH"/>
    <property type="match status" value="1"/>
</dbReference>
<protein>
    <recommendedName>
        <fullName evidence="7">BHLH domain-containing protein</fullName>
    </recommendedName>
</protein>
<feature type="region of interest" description="Disordered" evidence="6">
    <location>
        <begin position="1"/>
        <end position="43"/>
    </location>
</feature>
<dbReference type="GO" id="GO:0046983">
    <property type="term" value="F:protein dimerization activity"/>
    <property type="evidence" value="ECO:0007669"/>
    <property type="project" value="InterPro"/>
</dbReference>
<dbReference type="OrthoDB" id="690068at2759"/>
<evidence type="ECO:0000256" key="1">
    <source>
        <dbReference type="ARBA" id="ARBA00004123"/>
    </source>
</evidence>
<dbReference type="GO" id="GO:0000981">
    <property type="term" value="F:DNA-binding transcription factor activity, RNA polymerase II-specific"/>
    <property type="evidence" value="ECO:0007669"/>
    <property type="project" value="TreeGrafter"/>
</dbReference>
<feature type="domain" description="BHLH" evidence="7">
    <location>
        <begin position="273"/>
        <end position="355"/>
    </location>
</feature>
<evidence type="ECO:0000259" key="7">
    <source>
        <dbReference type="PROSITE" id="PS50888"/>
    </source>
</evidence>
<evidence type="ECO:0000313" key="9">
    <source>
        <dbReference type="Proteomes" id="UP000000707"/>
    </source>
</evidence>
<keyword evidence="5" id="KW-0539">Nucleus</keyword>
<reference evidence="8 9" key="1">
    <citation type="journal article" date="2011" name="Proc. Natl. Acad. Sci. U.S.A.">
        <title>Comparative genomics of xylose-fermenting fungi for enhanced biofuel production.</title>
        <authorList>
            <person name="Wohlbach D.J."/>
            <person name="Kuo A."/>
            <person name="Sato T.K."/>
            <person name="Potts K.M."/>
            <person name="Salamov A.A."/>
            <person name="LaButti K.M."/>
            <person name="Sun H."/>
            <person name="Clum A."/>
            <person name="Pangilinan J.L."/>
            <person name="Lindquist E.A."/>
            <person name="Lucas S."/>
            <person name="Lapidus A."/>
            <person name="Jin M."/>
            <person name="Gunawan C."/>
            <person name="Balan V."/>
            <person name="Dale B.E."/>
            <person name="Jeffries T.W."/>
            <person name="Zinkel R."/>
            <person name="Barry K.W."/>
            <person name="Grigoriev I.V."/>
            <person name="Gasch A.P."/>
        </authorList>
    </citation>
    <scope>NUCLEOTIDE SEQUENCE [LARGE SCALE GENOMIC DNA]</scope>
    <source>
        <strain evidence="9">ATCC 10573 / BCRC 21748 / CBS 615 / JCM 9827 / NBRC 10315 / NRRL Y-1498 / VKM Y-70</strain>
    </source>
</reference>
<comment type="subcellular location">
    <subcellularLocation>
        <location evidence="1">Nucleus</location>
    </subcellularLocation>
</comment>
<dbReference type="AlphaFoldDB" id="G3B349"/>
<feature type="compositionally biased region" description="Basic and acidic residues" evidence="6">
    <location>
        <begin position="265"/>
        <end position="276"/>
    </location>
</feature>
<feature type="region of interest" description="Disordered" evidence="6">
    <location>
        <begin position="225"/>
        <end position="276"/>
    </location>
</feature>
<proteinExistence type="predicted"/>
<keyword evidence="4" id="KW-0804">Transcription</keyword>
<dbReference type="PANTHER" id="PTHR45776">
    <property type="entry name" value="MIP04163P"/>
    <property type="match status" value="1"/>
</dbReference>
<evidence type="ECO:0000256" key="3">
    <source>
        <dbReference type="ARBA" id="ARBA00023125"/>
    </source>
</evidence>
<feature type="compositionally biased region" description="Polar residues" evidence="6">
    <location>
        <begin position="230"/>
        <end position="240"/>
    </location>
</feature>
<dbReference type="eggNOG" id="KOG1318">
    <property type="taxonomic scope" value="Eukaryota"/>
</dbReference>
<dbReference type="GO" id="GO:0000978">
    <property type="term" value="F:RNA polymerase II cis-regulatory region sequence-specific DNA binding"/>
    <property type="evidence" value="ECO:0007669"/>
    <property type="project" value="TreeGrafter"/>
</dbReference>